<sequence>MMKIKRKTELQGVIRENTGVKRAPGCVSQLRLKMGMSTASQGDQGQLRIIQKGQLRLNRTLKLYLLVS</sequence>
<reference evidence="1" key="1">
    <citation type="submission" date="2019-06" db="EMBL/GenBank/DDBJ databases">
        <authorList>
            <person name="Zheng W."/>
        </authorList>
    </citation>
    <scope>NUCLEOTIDE SEQUENCE</scope>
    <source>
        <strain evidence="1">QDHG01</strain>
    </source>
</reference>
<protein>
    <submittedName>
        <fullName evidence="1">Uncharacterized protein</fullName>
    </submittedName>
</protein>
<dbReference type="Proteomes" id="UP000785679">
    <property type="component" value="Unassembled WGS sequence"/>
</dbReference>
<dbReference type="AlphaFoldDB" id="A0A8J8P493"/>
<accession>A0A8J8P493</accession>
<keyword evidence="2" id="KW-1185">Reference proteome</keyword>
<organism evidence="1 2">
    <name type="scientific">Halteria grandinella</name>
    <dbReference type="NCBI Taxonomy" id="5974"/>
    <lineage>
        <taxon>Eukaryota</taxon>
        <taxon>Sar</taxon>
        <taxon>Alveolata</taxon>
        <taxon>Ciliophora</taxon>
        <taxon>Intramacronucleata</taxon>
        <taxon>Spirotrichea</taxon>
        <taxon>Stichotrichia</taxon>
        <taxon>Sporadotrichida</taxon>
        <taxon>Halteriidae</taxon>
        <taxon>Halteria</taxon>
    </lineage>
</organism>
<name>A0A8J8P493_HALGN</name>
<gene>
    <name evidence="1" type="ORF">FGO68_gene13168</name>
</gene>
<dbReference type="EMBL" id="RRYP01001572">
    <property type="protein sequence ID" value="TNV85755.1"/>
    <property type="molecule type" value="Genomic_DNA"/>
</dbReference>
<comment type="caution">
    <text evidence="1">The sequence shown here is derived from an EMBL/GenBank/DDBJ whole genome shotgun (WGS) entry which is preliminary data.</text>
</comment>
<proteinExistence type="predicted"/>
<evidence type="ECO:0000313" key="1">
    <source>
        <dbReference type="EMBL" id="TNV85755.1"/>
    </source>
</evidence>
<evidence type="ECO:0000313" key="2">
    <source>
        <dbReference type="Proteomes" id="UP000785679"/>
    </source>
</evidence>